<keyword evidence="5" id="KW-0472">Membrane</keyword>
<gene>
    <name evidence="7" type="ORF">DSLASN_47090</name>
</gene>
<keyword evidence="8" id="KW-1185">Reference proteome</keyword>
<evidence type="ECO:0000313" key="7">
    <source>
        <dbReference type="EMBL" id="BCS99077.1"/>
    </source>
</evidence>
<proteinExistence type="predicted"/>
<evidence type="ECO:0000256" key="5">
    <source>
        <dbReference type="ARBA" id="ARBA00023136"/>
    </source>
</evidence>
<evidence type="ECO:0000313" key="8">
    <source>
        <dbReference type="Proteomes" id="UP001320148"/>
    </source>
</evidence>
<reference evidence="7 8" key="1">
    <citation type="submission" date="2021-02" db="EMBL/GenBank/DDBJ databases">
        <title>Complete genome of Desulfoluna sp. strain ASN36.</title>
        <authorList>
            <person name="Takahashi A."/>
            <person name="Kojima H."/>
            <person name="Fukui M."/>
        </authorList>
    </citation>
    <scope>NUCLEOTIDE SEQUENCE [LARGE SCALE GENOMIC DNA]</scope>
    <source>
        <strain evidence="7 8">ASN36</strain>
    </source>
</reference>
<dbReference type="GO" id="GO:0016740">
    <property type="term" value="F:transferase activity"/>
    <property type="evidence" value="ECO:0007669"/>
    <property type="project" value="UniProtKB-KW"/>
</dbReference>
<protein>
    <submittedName>
        <fullName evidence="7">Glycosyl transferase</fullName>
    </submittedName>
</protein>
<accession>A0ABN6FBD7</accession>
<feature type="domain" description="Glycosyltransferase 2-like" evidence="6">
    <location>
        <begin position="12"/>
        <end position="97"/>
    </location>
</feature>
<dbReference type="RefSeq" id="WP_236890435.1">
    <property type="nucleotide sequence ID" value="NZ_AP024488.1"/>
</dbReference>
<dbReference type="Proteomes" id="UP001320148">
    <property type="component" value="Chromosome"/>
</dbReference>
<comment type="subcellular location">
    <subcellularLocation>
        <location evidence="1">Cell membrane</location>
    </subcellularLocation>
</comment>
<dbReference type="EMBL" id="AP024488">
    <property type="protein sequence ID" value="BCS99077.1"/>
    <property type="molecule type" value="Genomic_DNA"/>
</dbReference>
<evidence type="ECO:0000256" key="3">
    <source>
        <dbReference type="ARBA" id="ARBA00022676"/>
    </source>
</evidence>
<sequence>MKKDTFIPLSLSAIIPTFNEEQEVTAAIESLKQNGDFLEIVVADGGSPDATCPLAESAGARVVHCKKKGRGMQIAEAWESCTGDVLVVLHADVRFPGQGAKAIQGCLKNSKTPGGAFSMGFTPSTARTRLISFLNHLRCRTSAISFGDQCQFVRRSVLESAGGFPAMKLMEDVELSLIMKGKGKPALLPLAVTVSPRRWETTPFSQGVTRVLFLFFTYLFRRKLGHAPGDGSWYHQRYY</sequence>
<evidence type="ECO:0000259" key="6">
    <source>
        <dbReference type="Pfam" id="PF00535"/>
    </source>
</evidence>
<organism evidence="7 8">
    <name type="scientific">Desulfoluna limicola</name>
    <dbReference type="NCBI Taxonomy" id="2810562"/>
    <lineage>
        <taxon>Bacteria</taxon>
        <taxon>Pseudomonadati</taxon>
        <taxon>Thermodesulfobacteriota</taxon>
        <taxon>Desulfobacteria</taxon>
        <taxon>Desulfobacterales</taxon>
        <taxon>Desulfolunaceae</taxon>
        <taxon>Desulfoluna</taxon>
    </lineage>
</organism>
<keyword evidence="3" id="KW-0328">Glycosyltransferase</keyword>
<name>A0ABN6FBD7_9BACT</name>
<dbReference type="InterPro" id="IPR001173">
    <property type="entry name" value="Glyco_trans_2-like"/>
</dbReference>
<evidence type="ECO:0000256" key="1">
    <source>
        <dbReference type="ARBA" id="ARBA00004236"/>
    </source>
</evidence>
<dbReference type="SUPFAM" id="SSF53448">
    <property type="entry name" value="Nucleotide-diphospho-sugar transferases"/>
    <property type="match status" value="1"/>
</dbReference>
<dbReference type="PANTHER" id="PTHR43646">
    <property type="entry name" value="GLYCOSYLTRANSFERASE"/>
    <property type="match status" value="1"/>
</dbReference>
<dbReference type="InterPro" id="IPR029044">
    <property type="entry name" value="Nucleotide-diphossugar_trans"/>
</dbReference>
<keyword evidence="2" id="KW-1003">Cell membrane</keyword>
<evidence type="ECO:0000256" key="4">
    <source>
        <dbReference type="ARBA" id="ARBA00022679"/>
    </source>
</evidence>
<dbReference type="PANTHER" id="PTHR43646:SF2">
    <property type="entry name" value="GLYCOSYLTRANSFERASE 2-LIKE DOMAIN-CONTAINING PROTEIN"/>
    <property type="match status" value="1"/>
</dbReference>
<dbReference type="Pfam" id="PF00535">
    <property type="entry name" value="Glycos_transf_2"/>
    <property type="match status" value="1"/>
</dbReference>
<keyword evidence="4 7" id="KW-0808">Transferase</keyword>
<dbReference type="Gene3D" id="3.90.550.10">
    <property type="entry name" value="Spore Coat Polysaccharide Biosynthesis Protein SpsA, Chain A"/>
    <property type="match status" value="1"/>
</dbReference>
<evidence type="ECO:0000256" key="2">
    <source>
        <dbReference type="ARBA" id="ARBA00022475"/>
    </source>
</evidence>